<reference evidence="2 3" key="1">
    <citation type="journal article" date="2019" name="Nat. Med.">
        <title>A library of human gut bacterial isolates paired with longitudinal multiomics data enables mechanistic microbiome research.</title>
        <authorList>
            <person name="Poyet M."/>
            <person name="Groussin M."/>
            <person name="Gibbons S.M."/>
            <person name="Avila-Pacheco J."/>
            <person name="Jiang X."/>
            <person name="Kearney S.M."/>
            <person name="Perrotta A.R."/>
            <person name="Berdy B."/>
            <person name="Zhao S."/>
            <person name="Lieberman T.D."/>
            <person name="Swanson P.K."/>
            <person name="Smith M."/>
            <person name="Roesemann S."/>
            <person name="Alexander J.E."/>
            <person name="Rich S.A."/>
            <person name="Livny J."/>
            <person name="Vlamakis H."/>
            <person name="Clish C."/>
            <person name="Bullock K."/>
            <person name="Deik A."/>
            <person name="Scott J."/>
            <person name="Pierce K.A."/>
            <person name="Xavier R.J."/>
            <person name="Alm E.J."/>
        </authorList>
    </citation>
    <scope>NUCLEOTIDE SEQUENCE [LARGE SCALE GENOMIC DNA]</scope>
    <source>
        <strain evidence="2 3">BIOML-A8</strain>
    </source>
</reference>
<keyword evidence="1" id="KW-0472">Membrane</keyword>
<accession>A0A6L3JRG0</accession>
<protein>
    <submittedName>
        <fullName evidence="2">Uncharacterized protein</fullName>
    </submittedName>
</protein>
<evidence type="ECO:0000256" key="1">
    <source>
        <dbReference type="SAM" id="Phobius"/>
    </source>
</evidence>
<feature type="transmembrane region" description="Helical" evidence="1">
    <location>
        <begin position="56"/>
        <end position="74"/>
    </location>
</feature>
<evidence type="ECO:0000313" key="2">
    <source>
        <dbReference type="EMBL" id="KAA5412691.1"/>
    </source>
</evidence>
<gene>
    <name evidence="2" type="ORF">F2Y87_27345</name>
</gene>
<proteinExistence type="predicted"/>
<dbReference type="Proteomes" id="UP000482653">
    <property type="component" value="Unassembled WGS sequence"/>
</dbReference>
<organism evidence="2 3">
    <name type="scientific">Bacteroides cellulosilyticus</name>
    <dbReference type="NCBI Taxonomy" id="246787"/>
    <lineage>
        <taxon>Bacteria</taxon>
        <taxon>Pseudomonadati</taxon>
        <taxon>Bacteroidota</taxon>
        <taxon>Bacteroidia</taxon>
        <taxon>Bacteroidales</taxon>
        <taxon>Bacteroidaceae</taxon>
        <taxon>Bacteroides</taxon>
    </lineage>
</organism>
<keyword evidence="1" id="KW-1133">Transmembrane helix</keyword>
<dbReference type="EMBL" id="VVYX01000061">
    <property type="protein sequence ID" value="KAA5412691.1"/>
    <property type="molecule type" value="Genomic_DNA"/>
</dbReference>
<name>A0A6L3JRG0_9BACE</name>
<dbReference type="AlphaFoldDB" id="A0A6L3JRG0"/>
<sequence>MKRVLSRNGIVISSHHRVHTEFYSFDFKSIKLCETLCYSVVKIELKPCNLCLRKGLRTFLLSFLFLLHAILLLLTT</sequence>
<comment type="caution">
    <text evidence="2">The sequence shown here is derived from an EMBL/GenBank/DDBJ whole genome shotgun (WGS) entry which is preliminary data.</text>
</comment>
<keyword evidence="1" id="KW-0812">Transmembrane</keyword>
<evidence type="ECO:0000313" key="3">
    <source>
        <dbReference type="Proteomes" id="UP000482653"/>
    </source>
</evidence>